<organism evidence="2 3">
    <name type="scientific">Nitrobacter winogradskyi (strain ATCC 25391 / DSM 10237 / CIP 104748 / NCIMB 11846 / Nb-255)</name>
    <dbReference type="NCBI Taxonomy" id="323098"/>
    <lineage>
        <taxon>Bacteria</taxon>
        <taxon>Pseudomonadati</taxon>
        <taxon>Pseudomonadota</taxon>
        <taxon>Alphaproteobacteria</taxon>
        <taxon>Hyphomicrobiales</taxon>
        <taxon>Nitrobacteraceae</taxon>
        <taxon>Nitrobacter</taxon>
    </lineage>
</organism>
<dbReference type="HOGENOM" id="CLU_119062_0_0_5"/>
<keyword evidence="3" id="KW-1185">Reference proteome</keyword>
<evidence type="ECO:0000313" key="2">
    <source>
        <dbReference type="EMBL" id="ABA04276.1"/>
    </source>
</evidence>
<dbReference type="NCBIfam" id="TIGR01985">
    <property type="entry name" value="phasin_2"/>
    <property type="match status" value="1"/>
</dbReference>
<gene>
    <name evidence="2" type="ordered locus">Nwi_1014</name>
</gene>
<protein>
    <submittedName>
        <fullName evidence="2">Phasin 2</fullName>
    </submittedName>
</protein>
<accession>Q3STW5</accession>
<dbReference type="KEGG" id="nwi:Nwi_1014"/>
<sequence>MRRSQHAKDMTMTNPADAFEVPEQVRAFAEKGVLQARDTYARFKDAAQDGNGAIEAVFNAATKGAHDYSTKLLDFGQANTNAGFDFLQALVGAKSLSDATELWSTHTRKQFGTFAAQAKELTELTQKIAVETAEPVRTGASKFFQPVA</sequence>
<evidence type="ECO:0000313" key="3">
    <source>
        <dbReference type="Proteomes" id="UP000002531"/>
    </source>
</evidence>
<reference evidence="2 3" key="1">
    <citation type="journal article" date="2006" name="Appl. Environ. Microbiol.">
        <title>Genome sequence of the chemolithoautotrophic nitrite-oxidizing bacterium Nitrobacter winogradskyi Nb-255.</title>
        <authorList>
            <person name="Starkenburg S.R."/>
            <person name="Chain P.S."/>
            <person name="Sayavedra-Soto L.A."/>
            <person name="Hauser L."/>
            <person name="Land M.L."/>
            <person name="Larimer F.W."/>
            <person name="Malfatti S.A."/>
            <person name="Klotz M.G."/>
            <person name="Bottomley P.J."/>
            <person name="Arp D.J."/>
            <person name="Hickey W.J."/>
        </authorList>
    </citation>
    <scope>NUCLEOTIDE SEQUENCE [LARGE SCALE GENOMIC DNA]</scope>
    <source>
        <strain evidence="3">ATCC 25391 / DSM 10237 / CIP 104748 / NCIMB 11846 / Nb-255</strain>
    </source>
</reference>
<dbReference type="eggNOG" id="COG5490">
    <property type="taxonomic scope" value="Bacteria"/>
</dbReference>
<feature type="domain" description="Phasin" evidence="1">
    <location>
        <begin position="43"/>
        <end position="137"/>
    </location>
</feature>
<dbReference type="EMBL" id="CP000115">
    <property type="protein sequence ID" value="ABA04276.1"/>
    <property type="molecule type" value="Genomic_DNA"/>
</dbReference>
<dbReference type="STRING" id="323098.Nwi_1014"/>
<dbReference type="InterPro" id="IPR018968">
    <property type="entry name" value="Phasin"/>
</dbReference>
<proteinExistence type="predicted"/>
<name>Q3STW5_NITWN</name>
<dbReference type="Proteomes" id="UP000002531">
    <property type="component" value="Chromosome"/>
</dbReference>
<dbReference type="AlphaFoldDB" id="Q3STW5"/>
<evidence type="ECO:0000259" key="1">
    <source>
        <dbReference type="Pfam" id="PF09361"/>
    </source>
</evidence>
<dbReference type="InterPro" id="IPR010234">
    <property type="entry name" value="Phasin_subfam-2"/>
</dbReference>
<dbReference type="Pfam" id="PF09361">
    <property type="entry name" value="Phasin_2"/>
    <property type="match status" value="1"/>
</dbReference>